<evidence type="ECO:0000256" key="1">
    <source>
        <dbReference type="SAM" id="MobiDB-lite"/>
    </source>
</evidence>
<dbReference type="KEGG" id="ahg:AHOG_10465"/>
<dbReference type="PANTHER" id="PTHR41771">
    <property type="entry name" value="MEMBRANE PROTEIN-RELATED"/>
    <property type="match status" value="1"/>
</dbReference>
<feature type="compositionally biased region" description="Low complexity" evidence="1">
    <location>
        <begin position="1"/>
        <end position="16"/>
    </location>
</feature>
<protein>
    <submittedName>
        <fullName evidence="3">YibE/F-like protein</fullName>
    </submittedName>
</protein>
<feature type="region of interest" description="Disordered" evidence="1">
    <location>
        <begin position="417"/>
        <end position="583"/>
    </location>
</feature>
<dbReference type="Proteomes" id="UP000204221">
    <property type="component" value="Chromosome"/>
</dbReference>
<evidence type="ECO:0000313" key="4">
    <source>
        <dbReference type="Proteomes" id="UP000204221"/>
    </source>
</evidence>
<keyword evidence="2" id="KW-1133">Transmembrane helix</keyword>
<feature type="transmembrane region" description="Helical" evidence="2">
    <location>
        <begin position="219"/>
        <end position="237"/>
    </location>
</feature>
<evidence type="ECO:0000313" key="3">
    <source>
        <dbReference type="EMBL" id="ASO19736.1"/>
    </source>
</evidence>
<accession>A0A221W1V1</accession>
<name>A0A221W1V1_9PSEU</name>
<feature type="region of interest" description="Disordered" evidence="1">
    <location>
        <begin position="1"/>
        <end position="31"/>
    </location>
</feature>
<dbReference type="Pfam" id="PF07907">
    <property type="entry name" value="YibE_F"/>
    <property type="match status" value="1"/>
</dbReference>
<feature type="transmembrane region" description="Helical" evidence="2">
    <location>
        <begin position="348"/>
        <end position="368"/>
    </location>
</feature>
<feature type="transmembrane region" description="Helical" evidence="2">
    <location>
        <begin position="38"/>
        <end position="61"/>
    </location>
</feature>
<keyword evidence="4" id="KW-1185">Reference proteome</keyword>
<reference evidence="3 4" key="1">
    <citation type="submission" date="2017-07" db="EMBL/GenBank/DDBJ databases">
        <title>Complete genome sequence of Actinoalloteichus hoggarensis DSM 45943, type strain of Actinoalloteichus hoggarensis.</title>
        <authorList>
            <person name="Ruckert C."/>
            <person name="Nouioui I."/>
            <person name="Willmese J."/>
            <person name="van Wezel G."/>
            <person name="Klenk H.-P."/>
            <person name="Kalinowski J."/>
            <person name="Zotchev S.B."/>
        </authorList>
    </citation>
    <scope>NUCLEOTIDE SEQUENCE [LARGE SCALE GENOMIC DNA]</scope>
    <source>
        <strain evidence="3 4">DSM 45943</strain>
    </source>
</reference>
<dbReference type="AlphaFoldDB" id="A0A221W1V1"/>
<feature type="transmembrane region" description="Helical" evidence="2">
    <location>
        <begin position="249"/>
        <end position="270"/>
    </location>
</feature>
<proteinExistence type="predicted"/>
<feature type="transmembrane region" description="Helical" evidence="2">
    <location>
        <begin position="171"/>
        <end position="187"/>
    </location>
</feature>
<feature type="transmembrane region" description="Helical" evidence="2">
    <location>
        <begin position="194"/>
        <end position="213"/>
    </location>
</feature>
<feature type="transmembrane region" description="Helical" evidence="2">
    <location>
        <begin position="388"/>
        <end position="413"/>
    </location>
</feature>
<keyword evidence="2" id="KW-0472">Membrane</keyword>
<dbReference type="PANTHER" id="PTHR41771:SF1">
    <property type="entry name" value="MEMBRANE PROTEIN"/>
    <property type="match status" value="1"/>
</dbReference>
<organism evidence="3 4">
    <name type="scientific">Actinoalloteichus hoggarensis</name>
    <dbReference type="NCBI Taxonomy" id="1470176"/>
    <lineage>
        <taxon>Bacteria</taxon>
        <taxon>Bacillati</taxon>
        <taxon>Actinomycetota</taxon>
        <taxon>Actinomycetes</taxon>
        <taxon>Pseudonocardiales</taxon>
        <taxon>Pseudonocardiaceae</taxon>
        <taxon>Actinoalloteichus</taxon>
    </lineage>
</organism>
<evidence type="ECO:0000256" key="2">
    <source>
        <dbReference type="SAM" id="Phobius"/>
    </source>
</evidence>
<feature type="compositionally biased region" description="Basic and acidic residues" evidence="1">
    <location>
        <begin position="475"/>
        <end position="492"/>
    </location>
</feature>
<dbReference type="InterPro" id="IPR012507">
    <property type="entry name" value="YibE_F"/>
</dbReference>
<keyword evidence="2" id="KW-0812">Transmembrane</keyword>
<feature type="transmembrane region" description="Helical" evidence="2">
    <location>
        <begin position="290"/>
        <end position="308"/>
    </location>
</feature>
<dbReference type="RefSeq" id="WP_169725839.1">
    <property type="nucleotide sequence ID" value="NZ_JACHJM010000001.1"/>
</dbReference>
<sequence>MSSAARRGPGRAADAVGHGHGHGHGHGPVDPSSSRVRILLAALLVPFALATVLGMLLLYPFGQEPQAENELGFFQQPVNGEVVAASVGSCQSGAEQASPDVGMNPDDSECQVIEVRLDDGEAAGQTIGQVIAFEPSTPTFAQGDQVVLSYTGAAPTEPTSYRIVDFQRTGGLLWLAALFVVAVLLLARWKGLTALAGLTVSFGVLTMFVMPAILAGENAVTVAVVGAGLIMFVVLYLTHGVSARTSAAVLGTLLSLALIAGLGILFSELTHLTGLDEETVNLITILGSDVDARGLLLAGVIIGALGVLDDMTISQTSAVWELRKADPSMGARRLYAAGVRIGRDHISAAVNTLALAYAGAALPLLLAYSLSGVDLSTLVGAQVVAQEIVRTLVGSIGLVAAVPITTALAALVVTRQPPSGGAGGPDHDLDPDDGGGRPRDDDAAEDETAGADPRAARSEAARSRTAPAGAADGARQTRDGGRSGRTAVRAERAPGAPRTSGSRQRRPRPAGAVEPRPATGSAAEQTAGEHGARPDHGTRAAPQATAAEPRSDEATGHPAPKPRGGPTRRPERPRRPGHGDPPR</sequence>
<dbReference type="EMBL" id="CP022521">
    <property type="protein sequence ID" value="ASO19736.1"/>
    <property type="molecule type" value="Genomic_DNA"/>
</dbReference>
<feature type="compositionally biased region" description="Basic and acidic residues" evidence="1">
    <location>
        <begin position="568"/>
        <end position="583"/>
    </location>
</feature>
<gene>
    <name evidence="3" type="ORF">AHOG_10465</name>
</gene>